<feature type="binding site" evidence="7">
    <location>
        <begin position="12"/>
        <end position="16"/>
    </location>
    <ligand>
        <name>L-glutamate</name>
        <dbReference type="ChEBI" id="CHEBI:29985"/>
    </ligand>
</feature>
<keyword evidence="1 7" id="KW-0436">Ligase</keyword>
<dbReference type="GO" id="GO:0005829">
    <property type="term" value="C:cytosol"/>
    <property type="evidence" value="ECO:0007669"/>
    <property type="project" value="TreeGrafter"/>
</dbReference>
<dbReference type="GO" id="GO:0006400">
    <property type="term" value="P:tRNA modification"/>
    <property type="evidence" value="ECO:0007669"/>
    <property type="project" value="InterPro"/>
</dbReference>
<evidence type="ECO:0000256" key="6">
    <source>
        <dbReference type="ARBA" id="ARBA00023146"/>
    </source>
</evidence>
<comment type="similarity">
    <text evidence="7">Belongs to the class-I aminoacyl-tRNA synthetase family. GluQ subfamily.</text>
</comment>
<keyword evidence="3 7" id="KW-0547">Nucleotide-binding</keyword>
<evidence type="ECO:0000313" key="10">
    <source>
        <dbReference type="EMBL" id="TVO70406.1"/>
    </source>
</evidence>
<dbReference type="PANTHER" id="PTHR43311:SF1">
    <property type="entry name" value="GLUTAMYL-Q TRNA(ASP) SYNTHETASE"/>
    <property type="match status" value="1"/>
</dbReference>
<feature type="binding site" evidence="7">
    <location>
        <position position="128"/>
    </location>
    <ligand>
        <name>Zn(2+)</name>
        <dbReference type="ChEBI" id="CHEBI:29105"/>
    </ligand>
</feature>
<evidence type="ECO:0000256" key="2">
    <source>
        <dbReference type="ARBA" id="ARBA00022723"/>
    </source>
</evidence>
<feature type="binding site" evidence="7">
    <location>
        <position position="241"/>
    </location>
    <ligand>
        <name>ATP</name>
        <dbReference type="ChEBI" id="CHEBI:30616"/>
    </ligand>
</feature>
<feature type="short sequence motif" description="'HIGH' region" evidence="7">
    <location>
        <begin position="15"/>
        <end position="25"/>
    </location>
</feature>
<accession>A0A557RHZ5</accession>
<dbReference type="PRINTS" id="PR00987">
    <property type="entry name" value="TRNASYNTHGLU"/>
</dbReference>
<feature type="binding site" evidence="7">
    <location>
        <position position="104"/>
    </location>
    <ligand>
        <name>Zn(2+)</name>
        <dbReference type="ChEBI" id="CHEBI:29105"/>
    </ligand>
</feature>
<feature type="binding site" evidence="7">
    <location>
        <position position="106"/>
    </location>
    <ligand>
        <name>Zn(2+)</name>
        <dbReference type="ChEBI" id="CHEBI:29105"/>
    </ligand>
</feature>
<dbReference type="GO" id="GO:0008270">
    <property type="term" value="F:zinc ion binding"/>
    <property type="evidence" value="ECO:0007669"/>
    <property type="project" value="UniProtKB-UniRule"/>
</dbReference>
<comment type="function">
    <text evidence="7">Catalyzes the tRNA-independent activation of glutamate in presence of ATP and the subsequent transfer of glutamate onto a tRNA(Asp). Glutamate is transferred on the 2-amino-5-(4,5-dihydroxy-2-cyclopenten-1-yl) moiety of the queuosine in the wobble position of the QUC anticodon.</text>
</comment>
<comment type="caution">
    <text evidence="10">The sequence shown here is derived from an EMBL/GenBank/DDBJ whole genome shotgun (WGS) entry which is preliminary data.</text>
</comment>
<dbReference type="SUPFAM" id="SSF52374">
    <property type="entry name" value="Nucleotidylyl transferase"/>
    <property type="match status" value="1"/>
</dbReference>
<dbReference type="InterPro" id="IPR020058">
    <property type="entry name" value="Glu/Gln-tRNA-synth_Ib_cat-dom"/>
</dbReference>
<evidence type="ECO:0000256" key="8">
    <source>
        <dbReference type="RuleBase" id="RU363037"/>
    </source>
</evidence>
<dbReference type="EMBL" id="VMNI01000033">
    <property type="protein sequence ID" value="TVO70406.1"/>
    <property type="molecule type" value="Genomic_DNA"/>
</dbReference>
<gene>
    <name evidence="7" type="primary">gluQ</name>
    <name evidence="10" type="ORF">FHP89_20630</name>
</gene>
<dbReference type="NCBIfam" id="NF004314">
    <property type="entry name" value="PRK05710.1-3"/>
    <property type="match status" value="1"/>
</dbReference>
<dbReference type="Pfam" id="PF00749">
    <property type="entry name" value="tRNA-synt_1c"/>
    <property type="match status" value="1"/>
</dbReference>
<evidence type="ECO:0000256" key="5">
    <source>
        <dbReference type="ARBA" id="ARBA00022840"/>
    </source>
</evidence>
<keyword evidence="4 7" id="KW-0862">Zinc</keyword>
<dbReference type="GO" id="GO:0006424">
    <property type="term" value="P:glutamyl-tRNA aminoacylation"/>
    <property type="evidence" value="ECO:0007669"/>
    <property type="project" value="InterPro"/>
</dbReference>
<evidence type="ECO:0000313" key="11">
    <source>
        <dbReference type="Proteomes" id="UP000318349"/>
    </source>
</evidence>
<reference evidence="10 11" key="1">
    <citation type="submission" date="2019-07" db="EMBL/GenBank/DDBJ databases">
        <title>The pathways for chlorine oxyanion respiration interact through the shared metabolite chlorate.</title>
        <authorList>
            <person name="Barnum T.P."/>
            <person name="Cheng Y."/>
            <person name="Hill K.A."/>
            <person name="Lucas L.N."/>
            <person name="Carlson H.K."/>
            <person name="Coates J.D."/>
        </authorList>
    </citation>
    <scope>NUCLEOTIDE SEQUENCE [LARGE SCALE GENOMIC DNA]</scope>
    <source>
        <strain evidence="10 11">SFB-1</strain>
    </source>
</reference>
<keyword evidence="2 7" id="KW-0479">Metal-binding</keyword>
<comment type="cofactor">
    <cofactor evidence="7">
        <name>Zn(2+)</name>
        <dbReference type="ChEBI" id="CHEBI:29105"/>
    </cofactor>
    <text evidence="7">Binds 1 zinc ion per subunit.</text>
</comment>
<evidence type="ECO:0000259" key="9">
    <source>
        <dbReference type="Pfam" id="PF00749"/>
    </source>
</evidence>
<protein>
    <recommendedName>
        <fullName evidence="7">Glutamyl-Q tRNA(Asp) synthetase</fullName>
        <shortName evidence="7">Glu-Q-RSs</shortName>
        <ecNumber evidence="7">6.1.1.-</ecNumber>
    </recommendedName>
</protein>
<dbReference type="Proteomes" id="UP000318349">
    <property type="component" value="Unassembled WGS sequence"/>
</dbReference>
<dbReference type="GO" id="GO:0004818">
    <property type="term" value="F:glutamate-tRNA ligase activity"/>
    <property type="evidence" value="ECO:0007669"/>
    <property type="project" value="TreeGrafter"/>
</dbReference>
<dbReference type="GO" id="GO:0005524">
    <property type="term" value="F:ATP binding"/>
    <property type="evidence" value="ECO:0007669"/>
    <property type="project" value="UniProtKB-KW"/>
</dbReference>
<evidence type="ECO:0000256" key="4">
    <source>
        <dbReference type="ARBA" id="ARBA00022833"/>
    </source>
</evidence>
<organism evidence="10 11">
    <name type="scientific">Denitromonas halophila</name>
    <dbReference type="NCBI Taxonomy" id="1629404"/>
    <lineage>
        <taxon>Bacteria</taxon>
        <taxon>Pseudomonadati</taxon>
        <taxon>Pseudomonadota</taxon>
        <taxon>Betaproteobacteria</taxon>
        <taxon>Rhodocyclales</taxon>
        <taxon>Zoogloeaceae</taxon>
        <taxon>Denitromonas</taxon>
    </lineage>
</organism>
<evidence type="ECO:0000256" key="3">
    <source>
        <dbReference type="ARBA" id="ARBA00022741"/>
    </source>
</evidence>
<dbReference type="AlphaFoldDB" id="A0A557RHZ5"/>
<dbReference type="HAMAP" id="MF_01428">
    <property type="entry name" value="Glu_Q_tRNA_synth"/>
    <property type="match status" value="1"/>
</dbReference>
<keyword evidence="6 7" id="KW-0030">Aminoacyl-tRNA synthetase</keyword>
<feature type="binding site" evidence="7">
    <location>
        <position position="182"/>
    </location>
    <ligand>
        <name>L-glutamate</name>
        <dbReference type="ChEBI" id="CHEBI:29985"/>
    </ligand>
</feature>
<keyword evidence="8" id="KW-0648">Protein biosynthesis</keyword>
<dbReference type="InterPro" id="IPR000924">
    <property type="entry name" value="Glu/Gln-tRNA-synth"/>
</dbReference>
<feature type="binding site" evidence="7">
    <location>
        <position position="200"/>
    </location>
    <ligand>
        <name>L-glutamate</name>
        <dbReference type="ChEBI" id="CHEBI:29985"/>
    </ligand>
</feature>
<dbReference type="NCBIfam" id="TIGR03838">
    <property type="entry name" value="queuosine_YadB"/>
    <property type="match status" value="1"/>
</dbReference>
<dbReference type="InterPro" id="IPR022380">
    <property type="entry name" value="Glu-Q_tRNA(Asp)_Synthase"/>
</dbReference>
<feature type="short sequence motif" description="'KMSKS' region" evidence="7">
    <location>
        <begin position="238"/>
        <end position="242"/>
    </location>
</feature>
<keyword evidence="5 7" id="KW-0067">ATP-binding</keyword>
<name>A0A557RHZ5_9RHOO</name>
<dbReference type="PANTHER" id="PTHR43311">
    <property type="entry name" value="GLUTAMATE--TRNA LIGASE"/>
    <property type="match status" value="1"/>
</dbReference>
<sequence length="307" mass="32963">MMNPPSPLPVGRFAPSPSGPLHFGSVVAAVGSYLSARGAGGRWLLRIEDVDAPRSMPDAAERIIATLARLGFEWDGPIVWQHARLEAYADALQSLRDQGRVYGCACTRKMLADAPRAADGSARYPGTCRAGLLPGQSARAWRFRVSPGVVRFDDDVQGPMAEDVLADVGDFVLLRADGLFAYQLAVVLDDAAAGVTEVVRGIDLLPSTARQIALQQALALPTPRYAHLPVVVDAAGQKLSKQSLARAVDELPDTQVLFDALVCLGQSPPVDLRGAPLAQIWAWAQAHWSMNAVPRRPAVNARSDYDR</sequence>
<proteinExistence type="inferred from homology"/>
<feature type="domain" description="Glutamyl/glutaminyl-tRNA synthetase class Ib catalytic" evidence="9">
    <location>
        <begin position="12"/>
        <end position="249"/>
    </location>
</feature>
<evidence type="ECO:0000256" key="7">
    <source>
        <dbReference type="HAMAP-Rule" id="MF_01428"/>
    </source>
</evidence>
<dbReference type="InterPro" id="IPR014729">
    <property type="entry name" value="Rossmann-like_a/b/a_fold"/>
</dbReference>
<dbReference type="EC" id="6.1.1.-" evidence="7"/>
<feature type="binding site" evidence="7">
    <location>
        <position position="124"/>
    </location>
    <ligand>
        <name>Zn(2+)</name>
        <dbReference type="ChEBI" id="CHEBI:29105"/>
    </ligand>
</feature>
<dbReference type="Gene3D" id="3.40.50.620">
    <property type="entry name" value="HUPs"/>
    <property type="match status" value="1"/>
</dbReference>
<dbReference type="InterPro" id="IPR049940">
    <property type="entry name" value="GluQ/Sye"/>
</dbReference>
<feature type="binding site" evidence="7">
    <location>
        <position position="48"/>
    </location>
    <ligand>
        <name>L-glutamate</name>
        <dbReference type="ChEBI" id="CHEBI:29985"/>
    </ligand>
</feature>
<dbReference type="FunFam" id="3.40.50.620:FF:000093">
    <property type="entry name" value="Glutamyl-Q tRNA(Asp) synthetase"/>
    <property type="match status" value="1"/>
</dbReference>
<evidence type="ECO:0000256" key="1">
    <source>
        <dbReference type="ARBA" id="ARBA00022598"/>
    </source>
</evidence>